<keyword evidence="2" id="KW-1185">Reference proteome</keyword>
<dbReference type="Gene3D" id="3.40.50.720">
    <property type="entry name" value="NAD(P)-binding Rossmann-like Domain"/>
    <property type="match status" value="1"/>
</dbReference>
<dbReference type="EMBL" id="BTRK01000005">
    <property type="protein sequence ID" value="GMR52454.1"/>
    <property type="molecule type" value="Genomic_DNA"/>
</dbReference>
<proteinExistence type="predicted"/>
<dbReference type="Proteomes" id="UP001328107">
    <property type="component" value="Unassembled WGS sequence"/>
</dbReference>
<dbReference type="PANTHER" id="PTHR44115">
    <property type="entry name" value="PROTEIN CBG09704"/>
    <property type="match status" value="1"/>
</dbReference>
<dbReference type="InterPro" id="IPR002347">
    <property type="entry name" value="SDR_fam"/>
</dbReference>
<protein>
    <recommendedName>
        <fullName evidence="3">Dehydrogenase</fullName>
    </recommendedName>
</protein>
<accession>A0AAN5I5Q3</accession>
<name>A0AAN5I5Q3_9BILA</name>
<evidence type="ECO:0000313" key="2">
    <source>
        <dbReference type="Proteomes" id="UP001328107"/>
    </source>
</evidence>
<dbReference type="PRINTS" id="PR00080">
    <property type="entry name" value="SDRFAMILY"/>
</dbReference>
<dbReference type="AlphaFoldDB" id="A0AAN5I5Q3"/>
<dbReference type="InterPro" id="IPR036291">
    <property type="entry name" value="NAD(P)-bd_dom_sf"/>
</dbReference>
<sequence>MSFFRDKVVLVTGSSDGIGRAAAVLFAKAGARVTVTGRSEQKLTVTKSECVAAGAKADNILELAGDVTDQQFIEKLVQGTVDKFGRLDVLVNNAGAAIIDFSGKNGLDIPIDVFDNTMDLNVRSVVLISQLAIPHLEKTQGAIVNVSSIVSSLFTCSQPYYPMSKTCLDQLTVQMAGTLIKKGIRVNSVNPGIIRTNFIAAAGLPSEYAKQFYDKADDKESTQIPLGKCGVPDDIAKIIVFLADRSQSEIIVGQRIVADGGSLLKNNLLSADI</sequence>
<evidence type="ECO:0000313" key="1">
    <source>
        <dbReference type="EMBL" id="GMR52454.1"/>
    </source>
</evidence>
<evidence type="ECO:0008006" key="3">
    <source>
        <dbReference type="Google" id="ProtNLM"/>
    </source>
</evidence>
<reference evidence="2" key="1">
    <citation type="submission" date="2022-10" db="EMBL/GenBank/DDBJ databases">
        <title>Genome assembly of Pristionchus species.</title>
        <authorList>
            <person name="Yoshida K."/>
            <person name="Sommer R.J."/>
        </authorList>
    </citation>
    <scope>NUCLEOTIDE SEQUENCE [LARGE SCALE GENOMIC DNA]</scope>
    <source>
        <strain evidence="2">RS5460</strain>
    </source>
</reference>
<gene>
    <name evidence="1" type="ORF">PMAYCL1PPCAC_22649</name>
</gene>
<dbReference type="PRINTS" id="PR00081">
    <property type="entry name" value="GDHRDH"/>
</dbReference>
<dbReference type="SUPFAM" id="SSF51735">
    <property type="entry name" value="NAD(P)-binding Rossmann-fold domains"/>
    <property type="match status" value="1"/>
</dbReference>
<dbReference type="PANTHER" id="PTHR44115:SF4">
    <property type="entry name" value="OXIDOREDUCTASE"/>
    <property type="match status" value="1"/>
</dbReference>
<dbReference type="FunFam" id="3.40.50.720:FF:000084">
    <property type="entry name" value="Short-chain dehydrogenase reductase"/>
    <property type="match status" value="1"/>
</dbReference>
<organism evidence="1 2">
    <name type="scientific">Pristionchus mayeri</name>
    <dbReference type="NCBI Taxonomy" id="1317129"/>
    <lineage>
        <taxon>Eukaryota</taxon>
        <taxon>Metazoa</taxon>
        <taxon>Ecdysozoa</taxon>
        <taxon>Nematoda</taxon>
        <taxon>Chromadorea</taxon>
        <taxon>Rhabditida</taxon>
        <taxon>Rhabditina</taxon>
        <taxon>Diplogasteromorpha</taxon>
        <taxon>Diplogasteroidea</taxon>
        <taxon>Neodiplogasteridae</taxon>
        <taxon>Pristionchus</taxon>
    </lineage>
</organism>
<comment type="caution">
    <text evidence="1">The sequence shown here is derived from an EMBL/GenBank/DDBJ whole genome shotgun (WGS) entry which is preliminary data.</text>
</comment>
<dbReference type="Pfam" id="PF13561">
    <property type="entry name" value="adh_short_C2"/>
    <property type="match status" value="1"/>
</dbReference>